<comment type="caution">
    <text evidence="2">The sequence shown here is derived from an EMBL/GenBank/DDBJ whole genome shotgun (WGS) entry which is preliminary data.</text>
</comment>
<feature type="region of interest" description="Disordered" evidence="1">
    <location>
        <begin position="340"/>
        <end position="435"/>
    </location>
</feature>
<feature type="compositionally biased region" description="Pro residues" evidence="1">
    <location>
        <begin position="416"/>
        <end position="426"/>
    </location>
</feature>
<feature type="compositionally biased region" description="Polar residues" evidence="1">
    <location>
        <begin position="761"/>
        <end position="773"/>
    </location>
</feature>
<feature type="compositionally biased region" description="Low complexity" evidence="1">
    <location>
        <begin position="600"/>
        <end position="619"/>
    </location>
</feature>
<evidence type="ECO:0000256" key="1">
    <source>
        <dbReference type="SAM" id="MobiDB-lite"/>
    </source>
</evidence>
<gene>
    <name evidence="2" type="ORF">PGLA1383_LOCUS43155</name>
</gene>
<keyword evidence="3" id="KW-1185">Reference proteome</keyword>
<dbReference type="AlphaFoldDB" id="A0A813GIJ5"/>
<feature type="compositionally biased region" description="Polar residues" evidence="1">
    <location>
        <begin position="382"/>
        <end position="394"/>
    </location>
</feature>
<organism evidence="2 3">
    <name type="scientific">Polarella glacialis</name>
    <name type="common">Dinoflagellate</name>
    <dbReference type="NCBI Taxonomy" id="89957"/>
    <lineage>
        <taxon>Eukaryota</taxon>
        <taxon>Sar</taxon>
        <taxon>Alveolata</taxon>
        <taxon>Dinophyceae</taxon>
        <taxon>Suessiales</taxon>
        <taxon>Suessiaceae</taxon>
        <taxon>Polarella</taxon>
    </lineage>
</organism>
<reference evidence="2" key="1">
    <citation type="submission" date="2021-02" db="EMBL/GenBank/DDBJ databases">
        <authorList>
            <person name="Dougan E. K."/>
            <person name="Rhodes N."/>
            <person name="Thang M."/>
            <person name="Chan C."/>
        </authorList>
    </citation>
    <scope>NUCLEOTIDE SEQUENCE</scope>
</reference>
<feature type="region of interest" description="Disordered" evidence="1">
    <location>
        <begin position="741"/>
        <end position="773"/>
    </location>
</feature>
<accession>A0A813GIJ5</accession>
<feature type="region of interest" description="Disordered" evidence="1">
    <location>
        <begin position="261"/>
        <end position="294"/>
    </location>
</feature>
<name>A0A813GIJ5_POLGL</name>
<feature type="region of interest" description="Disordered" evidence="1">
    <location>
        <begin position="177"/>
        <end position="231"/>
    </location>
</feature>
<feature type="compositionally biased region" description="Low complexity" evidence="1">
    <location>
        <begin position="261"/>
        <end position="281"/>
    </location>
</feature>
<sequence length="1016" mass="104463">MNLQPAVVASASSQLASAMSFGSVAGSRSAWTFPAPGAPVAVAGAPGARPDATGAVTSIAAVPGTAGVISGPMRLAMPLPGVAGSAQLPVSQRGSAYPAQSPSLIATATTAGAPSAFEHECQRRRQRFPELSSPRHHFRAVEPLSLAKVSPSLSSGSPTPLSTGFFAASSGSVARSAVTSAPGQRPGPAQNGSSSPFHFQWPGPGPGLPLANVTAGPRPCQSSSPPSSKVYAAPAVGASGLPTFYRLEPATASTASAAAAASTASPSPPSSAAAQVATPSPGAGAVGEADTAEESANVVLPASGTAPFPSSPRHATREPLAAIPGVSSTLSTQMAASATAVPSVGAPTPAADPIPSGQNPGAALSRGPRGLPIRFRAGQGQDDASLSPERTQTVAAAEARSPAVPLTATSSGSDCAPPPPEPTPSPEKPRSPCLTSPRYKAAQAFLERGLQQAWNRQGVRHKQGEHYLRISALSRETWDVDTKSPFVFKRGVEADPKSGTKPILLGSSNLFSPLADSFSQKLSVRGNDSSGLSAAARAAALCGSLRRDSGATQATGSPSTPRTSVGSTRTPRTSLTSLRGEPSPRSQTFRRESGSSLGVRAADSPSRGAASPRRSGASRCEADSGGPSLGSIGGRSSTEGRSSTGGRSSRGSVGRRESNPGGLACRPGSVSPRDLVPQSRSPLRSEIRQLKPKSTADALGMSKRSLDHVIRSLPGASRGDGKDEGGRLWWSSSVISSSASLVQPGCDSAEGDSGGPGFGSLQPSSQESSRDVLSQENDAIMVPQRRSRELSLLAAVVLVRQLLSVFSPLLLHVEVNPLFPPPLVFRRAFEDGFHLGMPITMGLAALLEDVNVRREGGCCSLAPFGKLAYADARLVESDVSGTWTFFGLTCVCTSRGGADALPGQQRYQLLHVEYANALLARADVALTLEAALGESSVSTIRATAEEKWRAGYLCLPLSRHLFSQEFEARCDVRMLADPSVPAEQRLERAQSWLDQVAPGAREAEEFQLYLSSEGRG</sequence>
<dbReference type="EMBL" id="CAJNNV010028934">
    <property type="protein sequence ID" value="CAE8626206.1"/>
    <property type="molecule type" value="Genomic_DNA"/>
</dbReference>
<feature type="region of interest" description="Disordered" evidence="1">
    <location>
        <begin position="547"/>
        <end position="702"/>
    </location>
</feature>
<dbReference type="Proteomes" id="UP000654075">
    <property type="component" value="Unassembled WGS sequence"/>
</dbReference>
<evidence type="ECO:0000313" key="3">
    <source>
        <dbReference type="Proteomes" id="UP000654075"/>
    </source>
</evidence>
<feature type="compositionally biased region" description="Low complexity" evidence="1">
    <location>
        <begin position="567"/>
        <end position="579"/>
    </location>
</feature>
<protein>
    <submittedName>
        <fullName evidence="2">Uncharacterized protein</fullName>
    </submittedName>
</protein>
<feature type="compositionally biased region" description="Low complexity" evidence="1">
    <location>
        <begin position="634"/>
        <end position="652"/>
    </location>
</feature>
<feature type="compositionally biased region" description="Polar residues" evidence="1">
    <location>
        <begin position="550"/>
        <end position="566"/>
    </location>
</feature>
<evidence type="ECO:0000313" key="2">
    <source>
        <dbReference type="EMBL" id="CAE8626206.1"/>
    </source>
</evidence>
<proteinExistence type="predicted"/>